<organism evidence="3 4">
    <name type="scientific">Lysinimonas soli</name>
    <dbReference type="NCBI Taxonomy" id="1074233"/>
    <lineage>
        <taxon>Bacteria</taxon>
        <taxon>Bacillati</taxon>
        <taxon>Actinomycetota</taxon>
        <taxon>Actinomycetes</taxon>
        <taxon>Micrococcales</taxon>
        <taxon>Microbacteriaceae</taxon>
        <taxon>Lysinimonas</taxon>
    </lineage>
</organism>
<dbReference type="Gene3D" id="3.30.530.20">
    <property type="match status" value="1"/>
</dbReference>
<comment type="similarity">
    <text evidence="1">Belongs to the AHA1 family.</text>
</comment>
<feature type="domain" description="Activator of Hsp90 ATPase homologue 1/2-like C-terminal" evidence="2">
    <location>
        <begin position="20"/>
        <end position="151"/>
    </location>
</feature>
<dbReference type="InterPro" id="IPR023393">
    <property type="entry name" value="START-like_dom_sf"/>
</dbReference>
<dbReference type="RefSeq" id="WP_386738939.1">
    <property type="nucleotide sequence ID" value="NZ_JBHSMG010000001.1"/>
</dbReference>
<accession>A0ABW0NMU1</accession>
<sequence length="157" mass="17571">MATHPDPIPTDGITIVREFDAPVEQVFDAWTTPRRFAVWFGGENGDIPLDGVQLDARPGGIWKATMFVGPERREIDWIGEFVEVERPSRLVIAFTDGSPDDGWGYLTVQFDDLDGRTRMTMQQGGGALPPEQLAQAKAGWQSFFDVLDMLLRESELD</sequence>
<evidence type="ECO:0000313" key="4">
    <source>
        <dbReference type="Proteomes" id="UP001596039"/>
    </source>
</evidence>
<keyword evidence="4" id="KW-1185">Reference proteome</keyword>
<gene>
    <name evidence="3" type="ORF">ACFPJ4_03695</name>
</gene>
<name>A0ABW0NMU1_9MICO</name>
<dbReference type="Pfam" id="PF08327">
    <property type="entry name" value="AHSA1"/>
    <property type="match status" value="1"/>
</dbReference>
<dbReference type="InterPro" id="IPR013538">
    <property type="entry name" value="ASHA1/2-like_C"/>
</dbReference>
<dbReference type="Proteomes" id="UP001596039">
    <property type="component" value="Unassembled WGS sequence"/>
</dbReference>
<protein>
    <submittedName>
        <fullName evidence="3">SRPBCC domain-containing protein</fullName>
    </submittedName>
</protein>
<evidence type="ECO:0000256" key="1">
    <source>
        <dbReference type="ARBA" id="ARBA00006817"/>
    </source>
</evidence>
<dbReference type="EMBL" id="JBHSMG010000001">
    <property type="protein sequence ID" value="MFC5501342.1"/>
    <property type="molecule type" value="Genomic_DNA"/>
</dbReference>
<reference evidence="4" key="1">
    <citation type="journal article" date="2019" name="Int. J. Syst. Evol. Microbiol.">
        <title>The Global Catalogue of Microorganisms (GCM) 10K type strain sequencing project: providing services to taxonomists for standard genome sequencing and annotation.</title>
        <authorList>
            <consortium name="The Broad Institute Genomics Platform"/>
            <consortium name="The Broad Institute Genome Sequencing Center for Infectious Disease"/>
            <person name="Wu L."/>
            <person name="Ma J."/>
        </authorList>
    </citation>
    <scope>NUCLEOTIDE SEQUENCE [LARGE SCALE GENOMIC DNA]</scope>
    <source>
        <strain evidence="4">CGMCC 4.6997</strain>
    </source>
</reference>
<proteinExistence type="inferred from homology"/>
<comment type="caution">
    <text evidence="3">The sequence shown here is derived from an EMBL/GenBank/DDBJ whole genome shotgun (WGS) entry which is preliminary data.</text>
</comment>
<dbReference type="SUPFAM" id="SSF55961">
    <property type="entry name" value="Bet v1-like"/>
    <property type="match status" value="1"/>
</dbReference>
<evidence type="ECO:0000259" key="2">
    <source>
        <dbReference type="Pfam" id="PF08327"/>
    </source>
</evidence>
<dbReference type="CDD" id="cd07814">
    <property type="entry name" value="SRPBCC_CalC_Aha1-like"/>
    <property type="match status" value="1"/>
</dbReference>
<evidence type="ECO:0000313" key="3">
    <source>
        <dbReference type="EMBL" id="MFC5501342.1"/>
    </source>
</evidence>